<sequence>MGNIKSKIWQRTPGGSEDAEIDPVEKKKKDRKSIECEVFGFGDEAAESAAAWKDCRKNPDHVTFIPAPEFGLEHLPPDYREVPVLDFITAVSALTVRLRVDVVSHKRPKGYAFAENRGSRVPHVGSGLVRRASVGQGPCPCRTCSGTQNSSPSSSPKWFEISVGSACHVLYNSEEALATRVDFFYDHEHSRKDGQLKSAKGFQVTEKDRKSDVCFFTCITHDEGLFTRLQSLLDRFESCRKNLPKELPSESLMMVVSHPHGQPKKITVGELVKHKVIWAEPRALALTWTLLYRADTCAGSSGAPVFEISSKTRYGRNGYVYSVGTFHSGWESKGNHSVRIHSSYSWESIF</sequence>
<evidence type="ECO:0000313" key="2">
    <source>
        <dbReference type="EMBL" id="GFR97972.1"/>
    </source>
</evidence>
<dbReference type="AlphaFoldDB" id="A0AAV4HIH6"/>
<dbReference type="Proteomes" id="UP000762676">
    <property type="component" value="Unassembled WGS sequence"/>
</dbReference>
<reference evidence="2 3" key="1">
    <citation type="journal article" date="2021" name="Elife">
        <title>Chloroplast acquisition without the gene transfer in kleptoplastic sea slugs, Plakobranchus ocellatus.</title>
        <authorList>
            <person name="Maeda T."/>
            <person name="Takahashi S."/>
            <person name="Yoshida T."/>
            <person name="Shimamura S."/>
            <person name="Takaki Y."/>
            <person name="Nagai Y."/>
            <person name="Toyoda A."/>
            <person name="Suzuki Y."/>
            <person name="Arimoto A."/>
            <person name="Ishii H."/>
            <person name="Satoh N."/>
            <person name="Nishiyama T."/>
            <person name="Hasebe M."/>
            <person name="Maruyama T."/>
            <person name="Minagawa J."/>
            <person name="Obokata J."/>
            <person name="Shigenobu S."/>
        </authorList>
    </citation>
    <scope>NUCLEOTIDE SEQUENCE [LARGE SCALE GENOMIC DNA]</scope>
</reference>
<organism evidence="2 3">
    <name type="scientific">Elysia marginata</name>
    <dbReference type="NCBI Taxonomy" id="1093978"/>
    <lineage>
        <taxon>Eukaryota</taxon>
        <taxon>Metazoa</taxon>
        <taxon>Spiralia</taxon>
        <taxon>Lophotrochozoa</taxon>
        <taxon>Mollusca</taxon>
        <taxon>Gastropoda</taxon>
        <taxon>Heterobranchia</taxon>
        <taxon>Euthyneura</taxon>
        <taxon>Panpulmonata</taxon>
        <taxon>Sacoglossa</taxon>
        <taxon>Placobranchoidea</taxon>
        <taxon>Plakobranchidae</taxon>
        <taxon>Elysia</taxon>
    </lineage>
</organism>
<proteinExistence type="predicted"/>
<keyword evidence="3" id="KW-1185">Reference proteome</keyword>
<protein>
    <recommendedName>
        <fullName evidence="4">Peptidase S1 domain-containing protein</fullName>
    </recommendedName>
</protein>
<evidence type="ECO:0000256" key="1">
    <source>
        <dbReference type="SAM" id="MobiDB-lite"/>
    </source>
</evidence>
<name>A0AAV4HIH6_9GAST</name>
<dbReference type="InterPro" id="IPR009003">
    <property type="entry name" value="Peptidase_S1_PA"/>
</dbReference>
<dbReference type="SUPFAM" id="SSF50494">
    <property type="entry name" value="Trypsin-like serine proteases"/>
    <property type="match status" value="1"/>
</dbReference>
<gene>
    <name evidence="2" type="ORF">ElyMa_001006800</name>
</gene>
<accession>A0AAV4HIH6</accession>
<feature type="region of interest" description="Disordered" evidence="1">
    <location>
        <begin position="1"/>
        <end position="30"/>
    </location>
</feature>
<comment type="caution">
    <text evidence="2">The sequence shown here is derived from an EMBL/GenBank/DDBJ whole genome shotgun (WGS) entry which is preliminary data.</text>
</comment>
<dbReference type="EMBL" id="BMAT01002050">
    <property type="protein sequence ID" value="GFR97972.1"/>
    <property type="molecule type" value="Genomic_DNA"/>
</dbReference>
<evidence type="ECO:0008006" key="4">
    <source>
        <dbReference type="Google" id="ProtNLM"/>
    </source>
</evidence>
<evidence type="ECO:0000313" key="3">
    <source>
        <dbReference type="Proteomes" id="UP000762676"/>
    </source>
</evidence>